<reference evidence="1 2" key="1">
    <citation type="journal article" date="2006" name="Science">
        <title>Phytophthora genome sequences uncover evolutionary origins and mechanisms of pathogenesis.</title>
        <authorList>
            <person name="Tyler B.M."/>
            <person name="Tripathy S."/>
            <person name="Zhang X."/>
            <person name="Dehal P."/>
            <person name="Jiang R.H."/>
            <person name="Aerts A."/>
            <person name="Arredondo F.D."/>
            <person name="Baxter L."/>
            <person name="Bensasson D."/>
            <person name="Beynon J.L."/>
            <person name="Chapman J."/>
            <person name="Damasceno C.M."/>
            <person name="Dorrance A.E."/>
            <person name="Dou D."/>
            <person name="Dickerman A.W."/>
            <person name="Dubchak I.L."/>
            <person name="Garbelotto M."/>
            <person name="Gijzen M."/>
            <person name="Gordon S.G."/>
            <person name="Govers F."/>
            <person name="Grunwald N.J."/>
            <person name="Huang W."/>
            <person name="Ivors K.L."/>
            <person name="Jones R.W."/>
            <person name="Kamoun S."/>
            <person name="Krampis K."/>
            <person name="Lamour K.H."/>
            <person name="Lee M.K."/>
            <person name="McDonald W.H."/>
            <person name="Medina M."/>
            <person name="Meijer H.J."/>
            <person name="Nordberg E.K."/>
            <person name="Maclean D.J."/>
            <person name="Ospina-Giraldo M.D."/>
            <person name="Morris P.F."/>
            <person name="Phuntumart V."/>
            <person name="Putnam N.H."/>
            <person name="Rash S."/>
            <person name="Rose J.K."/>
            <person name="Sakihama Y."/>
            <person name="Salamov A.A."/>
            <person name="Savidor A."/>
            <person name="Scheuring C.F."/>
            <person name="Smith B.M."/>
            <person name="Sobral B.W."/>
            <person name="Terry A."/>
            <person name="Torto-Alalibo T.A."/>
            <person name="Win J."/>
            <person name="Xu Z."/>
            <person name="Zhang H."/>
            <person name="Grigoriev I.V."/>
            <person name="Rokhsar D.S."/>
            <person name="Boore J.L."/>
        </authorList>
    </citation>
    <scope>NUCLEOTIDE SEQUENCE [LARGE SCALE GENOMIC DNA]</scope>
    <source>
        <strain evidence="1 2">P6497</strain>
    </source>
</reference>
<dbReference type="InParanoid" id="G5A0K4"/>
<dbReference type="EMBL" id="JH159158">
    <property type="protein sequence ID" value="EGZ10540.1"/>
    <property type="molecule type" value="Genomic_DNA"/>
</dbReference>
<dbReference type="InterPro" id="IPR036770">
    <property type="entry name" value="Ankyrin_rpt-contain_sf"/>
</dbReference>
<gene>
    <name evidence="1" type="ORF">PHYSODRAFT_317736</name>
</gene>
<proteinExistence type="predicted"/>
<organism evidence="1 2">
    <name type="scientific">Phytophthora sojae (strain P6497)</name>
    <name type="common">Soybean stem and root rot agent</name>
    <name type="synonym">Phytophthora megasperma f. sp. glycines</name>
    <dbReference type="NCBI Taxonomy" id="1094619"/>
    <lineage>
        <taxon>Eukaryota</taxon>
        <taxon>Sar</taxon>
        <taxon>Stramenopiles</taxon>
        <taxon>Oomycota</taxon>
        <taxon>Peronosporomycetes</taxon>
        <taxon>Peronosporales</taxon>
        <taxon>Peronosporaceae</taxon>
        <taxon>Phytophthora</taxon>
    </lineage>
</organism>
<sequence length="132" mass="14441">MLESLLKRGVDPNLSFHSAHVAALERRKGTETEDKDQLLRSGRDICEITSLAEGDGDKMPALVRVALTPDASTRFHAIALLLRYGAKLSTADGRGNTLLMHLAARNLVAETRLALGLIRYIPEPRDVVTPLD</sequence>
<dbReference type="GeneID" id="20644116"/>
<evidence type="ECO:0000313" key="1">
    <source>
        <dbReference type="EMBL" id="EGZ10540.1"/>
    </source>
</evidence>
<dbReference type="KEGG" id="psoj:PHYSODRAFT_317736"/>
<dbReference type="SMR" id="G5A0K4"/>
<evidence type="ECO:0000313" key="2">
    <source>
        <dbReference type="Proteomes" id="UP000002640"/>
    </source>
</evidence>
<name>G5A0K4_PHYSP</name>
<dbReference type="OMA" id="RSGRDIC"/>
<accession>G5A0K4</accession>
<protein>
    <recommendedName>
        <fullName evidence="3">Ankyrin repeat protein</fullName>
    </recommendedName>
</protein>
<dbReference type="Proteomes" id="UP000002640">
    <property type="component" value="Unassembled WGS sequence"/>
</dbReference>
<dbReference type="Gene3D" id="1.25.40.20">
    <property type="entry name" value="Ankyrin repeat-containing domain"/>
    <property type="match status" value="1"/>
</dbReference>
<dbReference type="AlphaFoldDB" id="G5A0K4"/>
<dbReference type="RefSeq" id="XP_009533285.1">
    <property type="nucleotide sequence ID" value="XM_009534990.1"/>
</dbReference>
<keyword evidence="2" id="KW-1185">Reference proteome</keyword>
<evidence type="ECO:0008006" key="3">
    <source>
        <dbReference type="Google" id="ProtNLM"/>
    </source>
</evidence>